<comment type="caution">
    <text evidence="12">The sequence shown here is derived from an EMBL/GenBank/DDBJ whole genome shotgun (WGS) entry which is preliminary data.</text>
</comment>
<dbReference type="PROSITE" id="PS51866">
    <property type="entry name" value="MOP"/>
    <property type="match status" value="1"/>
</dbReference>
<dbReference type="GO" id="GO:0016887">
    <property type="term" value="F:ATP hydrolysis activity"/>
    <property type="evidence" value="ECO:0007669"/>
    <property type="project" value="InterPro"/>
</dbReference>
<dbReference type="Gene3D" id="2.40.50.100">
    <property type="match status" value="1"/>
</dbReference>
<keyword evidence="6 12" id="KW-0067">ATP-binding</keyword>
<dbReference type="SUPFAM" id="SSF52540">
    <property type="entry name" value="P-loop containing nucleoside triphosphate hydrolases"/>
    <property type="match status" value="1"/>
</dbReference>
<dbReference type="InterPro" id="IPR017871">
    <property type="entry name" value="ABC_transporter-like_CS"/>
</dbReference>
<accession>A0A545UBE2</accession>
<name>A0A545UBE2_9GAMM</name>
<evidence type="ECO:0000259" key="11">
    <source>
        <dbReference type="PROSITE" id="PS51866"/>
    </source>
</evidence>
<keyword evidence="2" id="KW-1003">Cell membrane</keyword>
<dbReference type="InterPro" id="IPR008995">
    <property type="entry name" value="Mo/tungstate-bd_C_term_dom"/>
</dbReference>
<dbReference type="InterPro" id="IPR003593">
    <property type="entry name" value="AAA+_ATPase"/>
</dbReference>
<evidence type="ECO:0000256" key="4">
    <source>
        <dbReference type="ARBA" id="ARBA00022519"/>
    </source>
</evidence>
<dbReference type="PANTHER" id="PTHR43514">
    <property type="entry name" value="ABC TRANSPORTER I FAMILY MEMBER 10"/>
    <property type="match status" value="1"/>
</dbReference>
<dbReference type="RefSeq" id="WP_142902144.1">
    <property type="nucleotide sequence ID" value="NZ_ML660087.1"/>
</dbReference>
<feature type="domain" description="ABC transporter" evidence="10">
    <location>
        <begin position="2"/>
        <end position="230"/>
    </location>
</feature>
<protein>
    <submittedName>
        <fullName evidence="12">Molybdenum ABC transporter ATP-binding protein</fullName>
    </submittedName>
</protein>
<dbReference type="Gene3D" id="3.40.50.300">
    <property type="entry name" value="P-loop containing nucleotide triphosphate hydrolases"/>
    <property type="match status" value="1"/>
</dbReference>
<feature type="domain" description="Mop" evidence="11">
    <location>
        <begin position="287"/>
        <end position="352"/>
    </location>
</feature>
<dbReference type="InterPro" id="IPR011868">
    <property type="entry name" value="ModC_ABC_ATP-bd"/>
</dbReference>
<dbReference type="Proteomes" id="UP000319732">
    <property type="component" value="Unassembled WGS sequence"/>
</dbReference>
<evidence type="ECO:0000313" key="13">
    <source>
        <dbReference type="Proteomes" id="UP000319732"/>
    </source>
</evidence>
<evidence type="ECO:0000256" key="2">
    <source>
        <dbReference type="ARBA" id="ARBA00022475"/>
    </source>
</evidence>
<keyword evidence="13" id="KW-1185">Reference proteome</keyword>
<dbReference type="InterPro" id="IPR004606">
    <property type="entry name" value="Mop_domain"/>
</dbReference>
<evidence type="ECO:0000256" key="5">
    <source>
        <dbReference type="ARBA" id="ARBA00022741"/>
    </source>
</evidence>
<dbReference type="OrthoDB" id="9802264at2"/>
<dbReference type="Pfam" id="PF00005">
    <property type="entry name" value="ABC_tran"/>
    <property type="match status" value="1"/>
</dbReference>
<dbReference type="GO" id="GO:0015098">
    <property type="term" value="F:molybdate ion transmembrane transporter activity"/>
    <property type="evidence" value="ECO:0007669"/>
    <property type="project" value="InterPro"/>
</dbReference>
<dbReference type="PROSITE" id="PS00211">
    <property type="entry name" value="ABC_TRANSPORTER_1"/>
    <property type="match status" value="1"/>
</dbReference>
<evidence type="ECO:0000256" key="9">
    <source>
        <dbReference type="PROSITE-ProRule" id="PRU01213"/>
    </source>
</evidence>
<evidence type="ECO:0000313" key="12">
    <source>
        <dbReference type="EMBL" id="TQV86777.1"/>
    </source>
</evidence>
<dbReference type="PROSITE" id="PS50893">
    <property type="entry name" value="ABC_TRANSPORTER_2"/>
    <property type="match status" value="1"/>
</dbReference>
<dbReference type="GO" id="GO:0005524">
    <property type="term" value="F:ATP binding"/>
    <property type="evidence" value="ECO:0007669"/>
    <property type="project" value="UniProtKB-KW"/>
</dbReference>
<evidence type="ECO:0000256" key="3">
    <source>
        <dbReference type="ARBA" id="ARBA00022505"/>
    </source>
</evidence>
<dbReference type="NCBIfam" id="TIGR02142">
    <property type="entry name" value="modC_ABC"/>
    <property type="match status" value="1"/>
</dbReference>
<evidence type="ECO:0000256" key="8">
    <source>
        <dbReference type="ARBA" id="ARBA00023136"/>
    </source>
</evidence>
<dbReference type="InterPro" id="IPR005116">
    <property type="entry name" value="Transp-assoc_OB_typ1"/>
</dbReference>
<evidence type="ECO:0000259" key="10">
    <source>
        <dbReference type="PROSITE" id="PS50893"/>
    </source>
</evidence>
<dbReference type="Pfam" id="PF03459">
    <property type="entry name" value="TOBE"/>
    <property type="match status" value="1"/>
</dbReference>
<evidence type="ECO:0000256" key="6">
    <source>
        <dbReference type="ARBA" id="ARBA00022840"/>
    </source>
</evidence>
<evidence type="ECO:0000256" key="7">
    <source>
        <dbReference type="ARBA" id="ARBA00022967"/>
    </source>
</evidence>
<dbReference type="InterPro" id="IPR050334">
    <property type="entry name" value="Molybdenum_import_ModC"/>
</dbReference>
<keyword evidence="1" id="KW-0813">Transport</keyword>
<keyword evidence="4" id="KW-0997">Cell inner membrane</keyword>
<keyword evidence="8" id="KW-0472">Membrane</keyword>
<keyword evidence="3 9" id="KW-0500">Molybdenum</keyword>
<dbReference type="PANTHER" id="PTHR43514:SF10">
    <property type="entry name" value="MOLYBDENUM IMPORT ATP-BINDING PROTEIN MODC 2"/>
    <property type="match status" value="1"/>
</dbReference>
<proteinExistence type="predicted"/>
<dbReference type="SUPFAM" id="SSF50331">
    <property type="entry name" value="MOP-like"/>
    <property type="match status" value="1"/>
</dbReference>
<reference evidence="12 13" key="1">
    <citation type="submission" date="2019-06" db="EMBL/GenBank/DDBJ databases">
        <title>Whole genome sequence for Cellvibrionaceae sp. R142.</title>
        <authorList>
            <person name="Wang G."/>
        </authorList>
    </citation>
    <scope>NUCLEOTIDE SEQUENCE [LARGE SCALE GENOMIC DNA]</scope>
    <source>
        <strain evidence="12 13">R142</strain>
    </source>
</reference>
<evidence type="ECO:0000256" key="1">
    <source>
        <dbReference type="ARBA" id="ARBA00022448"/>
    </source>
</evidence>
<dbReference type="GO" id="GO:0140359">
    <property type="term" value="F:ABC-type transporter activity"/>
    <property type="evidence" value="ECO:0007669"/>
    <property type="project" value="InterPro"/>
</dbReference>
<dbReference type="AlphaFoldDB" id="A0A545UBE2"/>
<keyword evidence="7" id="KW-1278">Translocase</keyword>
<dbReference type="InterPro" id="IPR027417">
    <property type="entry name" value="P-loop_NTPase"/>
</dbReference>
<dbReference type="SMART" id="SM00382">
    <property type="entry name" value="AAA"/>
    <property type="match status" value="1"/>
</dbReference>
<dbReference type="EMBL" id="VHSG01000001">
    <property type="protein sequence ID" value="TQV86777.1"/>
    <property type="molecule type" value="Genomic_DNA"/>
</dbReference>
<dbReference type="GO" id="GO:0016020">
    <property type="term" value="C:membrane"/>
    <property type="evidence" value="ECO:0007669"/>
    <property type="project" value="InterPro"/>
</dbReference>
<gene>
    <name evidence="12" type="primary">modC</name>
    <name evidence="12" type="ORF">FKG94_00060</name>
</gene>
<organism evidence="12 13">
    <name type="scientific">Exilibacterium tricleocarpae</name>
    <dbReference type="NCBI Taxonomy" id="2591008"/>
    <lineage>
        <taxon>Bacteria</taxon>
        <taxon>Pseudomonadati</taxon>
        <taxon>Pseudomonadota</taxon>
        <taxon>Gammaproteobacteria</taxon>
        <taxon>Cellvibrionales</taxon>
        <taxon>Cellvibrionaceae</taxon>
        <taxon>Exilibacterium</taxon>
    </lineage>
</organism>
<keyword evidence="5" id="KW-0547">Nucleotide-binding</keyword>
<dbReference type="InterPro" id="IPR003439">
    <property type="entry name" value="ABC_transporter-like_ATP-bd"/>
</dbReference>
<sequence>MSIDIELQLRRGDFSLDLSFCAPGSGITAVFGPSGCGKTTLLRAIAGLEPDAIGRVSVNDDIWQAPGTWVPTHRRAVGYVFQEASLFPHLTVRGNLDYALKRRRAAALSFEQVVSLLGVEPLLQRNTHKLSGGERQRVAIGRALLSSPQLLLMDEPLAALDSASKAEILPYLERLHESLALPIIYVSHAAAEVARLADHLLLLKDGRLAAEGPLAKVLGDMDTPLARTDEAFCIVGGEVESTQQALTTLRLGDQTLRLPPLDVQPKQRVRLRVYARDISLCLDRPTRSSILNILPAQVLDIDSGDGRGQCLVRLAVADAVLLARISEHSRRQLDLKTGDAVYAQIKAMALAR</sequence>